<proteinExistence type="predicted"/>
<dbReference type="Proteomes" id="UP000515908">
    <property type="component" value="Chromosome 03"/>
</dbReference>
<accession>A0A7G2C4E3</accession>
<gene>
    <name evidence="1" type="ORF">ADEAN_000203700</name>
</gene>
<organism evidence="1 2">
    <name type="scientific">Angomonas deanei</name>
    <dbReference type="NCBI Taxonomy" id="59799"/>
    <lineage>
        <taxon>Eukaryota</taxon>
        <taxon>Discoba</taxon>
        <taxon>Euglenozoa</taxon>
        <taxon>Kinetoplastea</taxon>
        <taxon>Metakinetoplastina</taxon>
        <taxon>Trypanosomatida</taxon>
        <taxon>Trypanosomatidae</taxon>
        <taxon>Strigomonadinae</taxon>
        <taxon>Angomonas</taxon>
    </lineage>
</organism>
<name>A0A7G2C4E3_9TRYP</name>
<dbReference type="AlphaFoldDB" id="A0A7G2C4E3"/>
<keyword evidence="2" id="KW-1185">Reference proteome</keyword>
<sequence length="195" mass="22825">MIHFFENAPGEEGLPYKREFLLFFGAVLRHLTHLRYLDLARCPLFSLLFFTLHYGRPQLPAEEEEQEGEERFVLDRNAVTTWCNNSHLERVTLADQQQPSLDWRHLRYVYQPTLRELSLAGSSVNTLDWLLPNFGKPPTANQSFSLYLNSCRRIRDWTPLGRLRGPWATAWIKDTECPRAVYEPMKADGVNICRE</sequence>
<reference evidence="1 2" key="1">
    <citation type="submission" date="2020-08" db="EMBL/GenBank/DDBJ databases">
        <authorList>
            <person name="Newling K."/>
            <person name="Davey J."/>
            <person name="Forrester S."/>
        </authorList>
    </citation>
    <scope>NUCLEOTIDE SEQUENCE [LARGE SCALE GENOMIC DNA]</scope>
    <source>
        <strain evidence="2">Crithidia deanei Carvalho (ATCC PRA-265)</strain>
    </source>
</reference>
<dbReference type="EMBL" id="LR877147">
    <property type="protein sequence ID" value="CAD2214586.1"/>
    <property type="molecule type" value="Genomic_DNA"/>
</dbReference>
<evidence type="ECO:0000313" key="2">
    <source>
        <dbReference type="Proteomes" id="UP000515908"/>
    </source>
</evidence>
<evidence type="ECO:0000313" key="1">
    <source>
        <dbReference type="EMBL" id="CAD2214586.1"/>
    </source>
</evidence>
<dbReference type="VEuPathDB" id="TriTrypDB:ADEAN_000203700"/>
<dbReference type="SUPFAM" id="SSF52047">
    <property type="entry name" value="RNI-like"/>
    <property type="match status" value="1"/>
</dbReference>
<protein>
    <submittedName>
        <fullName evidence="1">Uncharacterized protein</fullName>
    </submittedName>
</protein>